<gene>
    <name evidence="2" type="ORF">V8N49_20895</name>
</gene>
<keyword evidence="3" id="KW-1185">Reference proteome</keyword>
<dbReference type="Proteomes" id="UP001306592">
    <property type="component" value="Unassembled WGS sequence"/>
</dbReference>
<reference evidence="2 3" key="1">
    <citation type="submission" date="2024-02" db="EMBL/GenBank/DDBJ databases">
        <title>First report Erwinia aphidicola in onion in Chile.</title>
        <authorList>
            <person name="Valenzuela M."/>
            <person name="Pena M."/>
            <person name="Dutta B."/>
        </authorList>
    </citation>
    <scope>NUCLEOTIDE SEQUENCE [LARGE SCALE GENOMIC DNA]</scope>
    <source>
        <strain evidence="2 3">QCJ3A</strain>
    </source>
</reference>
<evidence type="ECO:0000256" key="1">
    <source>
        <dbReference type="SAM" id="Phobius"/>
    </source>
</evidence>
<dbReference type="EMBL" id="JBANEI010000020">
    <property type="protein sequence ID" value="MEI2684102.1"/>
    <property type="molecule type" value="Genomic_DNA"/>
</dbReference>
<comment type="caution">
    <text evidence="2">The sequence shown here is derived from an EMBL/GenBank/DDBJ whole genome shotgun (WGS) entry which is preliminary data.</text>
</comment>
<dbReference type="RefSeq" id="WP_191149665.1">
    <property type="nucleotide sequence ID" value="NZ_JACXBP010000003.1"/>
</dbReference>
<organism evidence="2 3">
    <name type="scientific">Erwinia aphidicola</name>
    <dbReference type="NCBI Taxonomy" id="68334"/>
    <lineage>
        <taxon>Bacteria</taxon>
        <taxon>Pseudomonadati</taxon>
        <taxon>Pseudomonadota</taxon>
        <taxon>Gammaproteobacteria</taxon>
        <taxon>Enterobacterales</taxon>
        <taxon>Erwiniaceae</taxon>
        <taxon>Erwinia</taxon>
    </lineage>
</organism>
<evidence type="ECO:0000313" key="2">
    <source>
        <dbReference type="EMBL" id="MEI2684102.1"/>
    </source>
</evidence>
<evidence type="ECO:0000313" key="3">
    <source>
        <dbReference type="Proteomes" id="UP001306592"/>
    </source>
</evidence>
<accession>A0ABU8DKR5</accession>
<name>A0ABU8DKR5_ERWAP</name>
<feature type="transmembrane region" description="Helical" evidence="1">
    <location>
        <begin position="12"/>
        <end position="32"/>
    </location>
</feature>
<keyword evidence="1" id="KW-0812">Transmembrane</keyword>
<protein>
    <submittedName>
        <fullName evidence="2">Uncharacterized protein</fullName>
    </submittedName>
</protein>
<proteinExistence type="predicted"/>
<keyword evidence="1" id="KW-0472">Membrane</keyword>
<keyword evidence="1" id="KW-1133">Transmembrane helix</keyword>
<feature type="transmembrane region" description="Helical" evidence="1">
    <location>
        <begin position="38"/>
        <end position="62"/>
    </location>
</feature>
<sequence length="65" mass="6956">MSKADFTLLVRLLNKTACCVGAAAFFGKYPAFALPAATSGWCCSSVALFFVSAITFVSFLYCEAR</sequence>